<reference evidence="4" key="1">
    <citation type="submission" date="2021-03" db="EMBL/GenBank/DDBJ databases">
        <authorList>
            <person name="Bekaert M."/>
        </authorList>
    </citation>
    <scope>NUCLEOTIDE SEQUENCE</scope>
</reference>
<feature type="compositionally biased region" description="Polar residues" evidence="3">
    <location>
        <begin position="310"/>
        <end position="331"/>
    </location>
</feature>
<dbReference type="GO" id="GO:0005634">
    <property type="term" value="C:nucleus"/>
    <property type="evidence" value="ECO:0007669"/>
    <property type="project" value="UniProtKB-SubCell"/>
</dbReference>
<dbReference type="Proteomes" id="UP000683360">
    <property type="component" value="Unassembled WGS sequence"/>
</dbReference>
<evidence type="ECO:0000313" key="5">
    <source>
        <dbReference type="Proteomes" id="UP000683360"/>
    </source>
</evidence>
<evidence type="ECO:0000256" key="2">
    <source>
        <dbReference type="ARBA" id="ARBA00023242"/>
    </source>
</evidence>
<feature type="compositionally biased region" description="Basic and acidic residues" evidence="3">
    <location>
        <begin position="7"/>
        <end position="19"/>
    </location>
</feature>
<feature type="compositionally biased region" description="Low complexity" evidence="3">
    <location>
        <begin position="559"/>
        <end position="576"/>
    </location>
</feature>
<organism evidence="4 5">
    <name type="scientific">Mytilus edulis</name>
    <name type="common">Blue mussel</name>
    <dbReference type="NCBI Taxonomy" id="6550"/>
    <lineage>
        <taxon>Eukaryota</taxon>
        <taxon>Metazoa</taxon>
        <taxon>Spiralia</taxon>
        <taxon>Lophotrochozoa</taxon>
        <taxon>Mollusca</taxon>
        <taxon>Bivalvia</taxon>
        <taxon>Autobranchia</taxon>
        <taxon>Pteriomorphia</taxon>
        <taxon>Mytilida</taxon>
        <taxon>Mytiloidea</taxon>
        <taxon>Mytilidae</taxon>
        <taxon>Mytilinae</taxon>
        <taxon>Mytilus</taxon>
    </lineage>
</organism>
<comment type="caution">
    <text evidence="4">The sequence shown here is derived from an EMBL/GenBank/DDBJ whole genome shotgun (WGS) entry which is preliminary data.</text>
</comment>
<dbReference type="OrthoDB" id="77564at2759"/>
<dbReference type="GO" id="GO:0006325">
    <property type="term" value="P:chromatin organization"/>
    <property type="evidence" value="ECO:0007669"/>
    <property type="project" value="InterPro"/>
</dbReference>
<dbReference type="EMBL" id="CAJPWZ010001662">
    <property type="protein sequence ID" value="CAG2220450.1"/>
    <property type="molecule type" value="Genomic_DNA"/>
</dbReference>
<feature type="region of interest" description="Disordered" evidence="3">
    <location>
        <begin position="1"/>
        <end position="36"/>
    </location>
</feature>
<feature type="region of interest" description="Disordered" evidence="3">
    <location>
        <begin position="598"/>
        <end position="638"/>
    </location>
</feature>
<evidence type="ECO:0000256" key="3">
    <source>
        <dbReference type="SAM" id="MobiDB-lite"/>
    </source>
</evidence>
<evidence type="ECO:0000256" key="1">
    <source>
        <dbReference type="ARBA" id="ARBA00004123"/>
    </source>
</evidence>
<evidence type="ECO:0000313" key="4">
    <source>
        <dbReference type="EMBL" id="CAG2220450.1"/>
    </source>
</evidence>
<keyword evidence="5" id="KW-1185">Reference proteome</keyword>
<feature type="compositionally biased region" description="Low complexity" evidence="3">
    <location>
        <begin position="269"/>
        <end position="285"/>
    </location>
</feature>
<feature type="region of interest" description="Disordered" evidence="3">
    <location>
        <begin position="550"/>
        <end position="576"/>
    </location>
</feature>
<dbReference type="InterPro" id="IPR033053">
    <property type="entry name" value="Hir3/CABIN1"/>
</dbReference>
<feature type="region of interest" description="Disordered" evidence="3">
    <location>
        <begin position="412"/>
        <end position="433"/>
    </location>
</feature>
<feature type="compositionally biased region" description="Polar residues" evidence="3">
    <location>
        <begin position="287"/>
        <end position="299"/>
    </location>
</feature>
<comment type="subcellular location">
    <subcellularLocation>
        <location evidence="1">Nucleus</location>
    </subcellularLocation>
</comment>
<name>A0A8S3SI41_MYTED</name>
<feature type="compositionally biased region" description="Basic and acidic residues" evidence="3">
    <location>
        <begin position="27"/>
        <end position="36"/>
    </location>
</feature>
<dbReference type="PANTHER" id="PTHR15502">
    <property type="entry name" value="CALCINEURIN-BINDING PROTEIN CABIN 1-RELATED"/>
    <property type="match status" value="1"/>
</dbReference>
<keyword evidence="2" id="KW-0539">Nucleus</keyword>
<sequence length="666" mass="74030">MECGETIFDKNEDNKETAADGKSGSEIVKETDVKDREKEMLEKKMGEITEKETEVKLSELEVCSGLVARIIQLATTKSHACSGIIWGQETEQFFQGIWRIPIGDIDRSGSFASHMNRSVMLLLEVLKQRKELTLMYQIHLWMNRSPESGKKYLRDSERILFVKMSFRLCWEIIEERNVELSKMVDQEKLEKILLEVYKIWNYGNSSKMKNDIGLDTNKIFGETYKAAMKDKIAADRPLFKQAVDFCQHYNQVKIQMQKATQEGQNIGNRSESLFSPSRLSFSPYSPVRSTTMQSPNFSSRQRKKGPSALVGTSGSNKPSQPQLANLTKPSETLRITQSQVLGKKLPEKTFVPTVQQKDPKSIHASSILHKDAKPVSRKPATNPFENPVVETLVKDINHASIFETLLANEFGNESEGQKKVKNPDEVDGSAKKGHISTVTDKYTKKQTIVVSKSSNQPIICKVDDSKGGLNIVSPEFGSLEVLSPNTPCPDTLKFSIPSKDPKTKTTIVITKRKPPLKITEPIEISSSDDEEDLKKSETTYSVAKAIGVTVPTESKQQTSSSSSAVIPKTTLSSSSSIPMISQMQKAAKAPQQIQRSVIKLDNLDSAEDSIPSSSGSGSVYVPDDSSSDSIPSSPEPTNCRLDEITGLFIPPDVKFFNDNKLIDDDK</sequence>
<dbReference type="PANTHER" id="PTHR15502:SF7">
    <property type="entry name" value="CALCINEURIN-BINDING PROTEIN CABIN-1"/>
    <property type="match status" value="1"/>
</dbReference>
<feature type="compositionally biased region" description="Low complexity" evidence="3">
    <location>
        <begin position="608"/>
        <end position="636"/>
    </location>
</feature>
<dbReference type="GO" id="GO:0031491">
    <property type="term" value="F:nucleosome binding"/>
    <property type="evidence" value="ECO:0007669"/>
    <property type="project" value="TreeGrafter"/>
</dbReference>
<dbReference type="AlphaFoldDB" id="A0A8S3SI41"/>
<gene>
    <name evidence="4" type="ORF">MEDL_33912</name>
</gene>
<proteinExistence type="predicted"/>
<accession>A0A8S3SI41</accession>
<protein>
    <submittedName>
        <fullName evidence="4">CABIN1</fullName>
    </submittedName>
</protein>
<feature type="region of interest" description="Disordered" evidence="3">
    <location>
        <begin position="260"/>
        <end position="331"/>
    </location>
</feature>
<feature type="compositionally biased region" description="Basic and acidic residues" evidence="3">
    <location>
        <begin position="415"/>
        <end position="430"/>
    </location>
</feature>